<comment type="caution">
    <text evidence="1">The sequence shown here is derived from an EMBL/GenBank/DDBJ whole genome shotgun (WGS) entry which is preliminary data.</text>
</comment>
<accession>A0A8J5K3L2</accession>
<gene>
    <name evidence="1" type="ORF">Hamer_G019756</name>
</gene>
<protein>
    <submittedName>
        <fullName evidence="1">Uncharacterized protein</fullName>
    </submittedName>
</protein>
<evidence type="ECO:0000313" key="2">
    <source>
        <dbReference type="Proteomes" id="UP000747542"/>
    </source>
</evidence>
<evidence type="ECO:0000313" key="1">
    <source>
        <dbReference type="EMBL" id="KAG7169937.1"/>
    </source>
</evidence>
<keyword evidence="2" id="KW-1185">Reference proteome</keyword>
<organism evidence="1 2">
    <name type="scientific">Homarus americanus</name>
    <name type="common">American lobster</name>
    <dbReference type="NCBI Taxonomy" id="6706"/>
    <lineage>
        <taxon>Eukaryota</taxon>
        <taxon>Metazoa</taxon>
        <taxon>Ecdysozoa</taxon>
        <taxon>Arthropoda</taxon>
        <taxon>Crustacea</taxon>
        <taxon>Multicrustacea</taxon>
        <taxon>Malacostraca</taxon>
        <taxon>Eumalacostraca</taxon>
        <taxon>Eucarida</taxon>
        <taxon>Decapoda</taxon>
        <taxon>Pleocyemata</taxon>
        <taxon>Astacidea</taxon>
        <taxon>Nephropoidea</taxon>
        <taxon>Nephropidae</taxon>
        <taxon>Homarus</taxon>
    </lineage>
</organism>
<dbReference type="AlphaFoldDB" id="A0A8J5K3L2"/>
<sequence>MSTQVTGAPTSTLPVPPPLPPDIFPTVFTVTSRHTPGSGYCAWSYTVGMNQVTKGGAIQGQVVPWPPSVPDMLNHE</sequence>
<dbReference type="Proteomes" id="UP000747542">
    <property type="component" value="Unassembled WGS sequence"/>
</dbReference>
<proteinExistence type="predicted"/>
<dbReference type="EMBL" id="JAHLQT010014926">
    <property type="protein sequence ID" value="KAG7169937.1"/>
    <property type="molecule type" value="Genomic_DNA"/>
</dbReference>
<name>A0A8J5K3L2_HOMAM</name>
<reference evidence="1" key="1">
    <citation type="journal article" date="2021" name="Sci. Adv.">
        <title>The American lobster genome reveals insights on longevity, neural, and immune adaptations.</title>
        <authorList>
            <person name="Polinski J.M."/>
            <person name="Zimin A.V."/>
            <person name="Clark K.F."/>
            <person name="Kohn A.B."/>
            <person name="Sadowski N."/>
            <person name="Timp W."/>
            <person name="Ptitsyn A."/>
            <person name="Khanna P."/>
            <person name="Romanova D.Y."/>
            <person name="Williams P."/>
            <person name="Greenwood S.J."/>
            <person name="Moroz L.L."/>
            <person name="Walt D.R."/>
            <person name="Bodnar A.G."/>
        </authorList>
    </citation>
    <scope>NUCLEOTIDE SEQUENCE</scope>
    <source>
        <strain evidence="1">GMGI-L3</strain>
    </source>
</reference>